<evidence type="ECO:0000313" key="2">
    <source>
        <dbReference type="EMBL" id="QJA55642.1"/>
    </source>
</evidence>
<feature type="compositionally biased region" description="Basic and acidic residues" evidence="1">
    <location>
        <begin position="452"/>
        <end position="461"/>
    </location>
</feature>
<reference evidence="2" key="1">
    <citation type="submission" date="2020-03" db="EMBL/GenBank/DDBJ databases">
        <title>The deep terrestrial virosphere.</title>
        <authorList>
            <person name="Holmfeldt K."/>
            <person name="Nilsson E."/>
            <person name="Simone D."/>
            <person name="Lopez-Fernandez M."/>
            <person name="Wu X."/>
            <person name="de Brujin I."/>
            <person name="Lundin D."/>
            <person name="Andersson A."/>
            <person name="Bertilsson S."/>
            <person name="Dopson M."/>
        </authorList>
    </citation>
    <scope>NUCLEOTIDE SEQUENCE</scope>
    <source>
        <strain evidence="2">MM415B02021</strain>
    </source>
</reference>
<dbReference type="EMBL" id="MT141170">
    <property type="protein sequence ID" value="QJA55642.1"/>
    <property type="molecule type" value="Genomic_DNA"/>
</dbReference>
<dbReference type="Pfam" id="PF03837">
    <property type="entry name" value="RecT"/>
    <property type="match status" value="1"/>
</dbReference>
<accession>A0A6M3IGR6</accession>
<dbReference type="NCBIfam" id="TIGR00616">
    <property type="entry name" value="rect"/>
    <property type="match status" value="1"/>
</dbReference>
<proteinExistence type="predicted"/>
<feature type="region of interest" description="Disordered" evidence="1">
    <location>
        <begin position="363"/>
        <end position="389"/>
    </location>
</feature>
<dbReference type="GO" id="GO:0006259">
    <property type="term" value="P:DNA metabolic process"/>
    <property type="evidence" value="ECO:0007669"/>
    <property type="project" value="InterPro"/>
</dbReference>
<dbReference type="AlphaFoldDB" id="A0A6M3IGR6"/>
<organism evidence="2">
    <name type="scientific">viral metagenome</name>
    <dbReference type="NCBI Taxonomy" id="1070528"/>
    <lineage>
        <taxon>unclassified sequences</taxon>
        <taxon>metagenomes</taxon>
        <taxon>organismal metagenomes</taxon>
    </lineage>
</organism>
<feature type="region of interest" description="Disordered" evidence="1">
    <location>
        <begin position="441"/>
        <end position="502"/>
    </location>
</feature>
<dbReference type="InterPro" id="IPR004590">
    <property type="entry name" value="ssDNA_annealing_RecT"/>
</dbReference>
<evidence type="ECO:0000256" key="1">
    <source>
        <dbReference type="SAM" id="MobiDB-lite"/>
    </source>
</evidence>
<dbReference type="GO" id="GO:0003677">
    <property type="term" value="F:DNA binding"/>
    <property type="evidence" value="ECO:0007669"/>
    <property type="project" value="InterPro"/>
</dbReference>
<sequence>MSDQGKELSVVQQKAISLRNFLQHDSIMKQFEAALPQWLSPDRFLRVIFTATMKNPKIFDCTRESILSALMQCAQLGLEPILGRAHLIPYENTVTMPGGQKQKRLELQFQPGYQGLIDLAMRTEVYSGINAHVVYENDEFDIEYGDNERLHHKPYLKGDRGAPIGAYSTWKTKDGSINFTFMPISEIYARHRDRSEGYKAANKTLEKSIKDKWDNYKSKNPWLNEDLPTMLKKSVIKSHSKFERASVDFMKAVELDNLADMGETQLGRMLDNPLNIPELPHGSFEKMATEKAGVQFYFNPDELEALGDTTFSAFISMMAANQSPDPISPEAVMERIQSQEDFDSFHNYYLKWVEGMAKKQAKAKGSKSEKAKGPENAAPDNAQGKKNPFDINWDSNRFSEPGVINFWDQNKDAFDSAADASKVGFRSKWVRIFTKDDVLTNPFPLDPVANKETSEAKDENGGKSNNASNGVGGNNGSTNTNGQKASGRKQTELFGSENGSGKLDLKVTEEWERMQQAKTFRPDLYGKAVSIYGDPRTTSDCEKIAKWVNNEADKEAD</sequence>
<gene>
    <name evidence="2" type="ORF">MM415B02021_0004</name>
</gene>
<dbReference type="InterPro" id="IPR018330">
    <property type="entry name" value="RecT_fam"/>
</dbReference>
<protein>
    <submittedName>
        <fullName evidence="2">Putative DNA recombination protein</fullName>
    </submittedName>
</protein>
<name>A0A6M3IGR6_9ZZZZ</name>